<protein>
    <submittedName>
        <fullName evidence="1">Uncharacterized protein</fullName>
    </submittedName>
</protein>
<sequence>MDEQSTTGRHGPGSSEQLVACDGGPNWMGWFRVPSPAPLELPGEGGVYVLDDRDPSELRYRFLADE</sequence>
<proteinExistence type="predicted"/>
<dbReference type="AlphaFoldDB" id="A0A6J4HY72"/>
<gene>
    <name evidence="1" type="ORF">AVDCRST_MAG20-1445</name>
</gene>
<reference evidence="1" key="1">
    <citation type="submission" date="2020-02" db="EMBL/GenBank/DDBJ databases">
        <authorList>
            <person name="Meier V. D."/>
        </authorList>
    </citation>
    <scope>NUCLEOTIDE SEQUENCE</scope>
    <source>
        <strain evidence="1">AVDCRST_MAG20</strain>
    </source>
</reference>
<evidence type="ECO:0000313" key="1">
    <source>
        <dbReference type="EMBL" id="CAA9234942.1"/>
    </source>
</evidence>
<accession>A0A6J4HY72</accession>
<dbReference type="EMBL" id="CADCSY010000062">
    <property type="protein sequence ID" value="CAA9234942.1"/>
    <property type="molecule type" value="Genomic_DNA"/>
</dbReference>
<name>A0A6J4HY72_9ACTN</name>
<organism evidence="1">
    <name type="scientific">uncultured Acidimicrobiales bacterium</name>
    <dbReference type="NCBI Taxonomy" id="310071"/>
    <lineage>
        <taxon>Bacteria</taxon>
        <taxon>Bacillati</taxon>
        <taxon>Actinomycetota</taxon>
        <taxon>Acidimicrobiia</taxon>
        <taxon>Acidimicrobiales</taxon>
        <taxon>environmental samples</taxon>
    </lineage>
</organism>